<dbReference type="PANTHER" id="PTHR30373:SF2">
    <property type="entry name" value="UPF0603 PROTEIN YGCG"/>
    <property type="match status" value="1"/>
</dbReference>
<organism evidence="4 5">
    <name type="scientific">Sphingomonas dokdonensis</name>
    <dbReference type="NCBI Taxonomy" id="344880"/>
    <lineage>
        <taxon>Bacteria</taxon>
        <taxon>Pseudomonadati</taxon>
        <taxon>Pseudomonadota</taxon>
        <taxon>Alphaproteobacteria</taxon>
        <taxon>Sphingomonadales</taxon>
        <taxon>Sphingomonadaceae</taxon>
        <taxon>Sphingomonas</taxon>
    </lineage>
</organism>
<evidence type="ECO:0000313" key="5">
    <source>
        <dbReference type="Proteomes" id="UP000197290"/>
    </source>
</evidence>
<sequence length="312" mass="32301">MRASTDVRAARIAQPLDRTAWWRAWLVALLIALPLLLALAVPAGAQTFPKFTGFVVDAANILPPEVEAQLTSKLETVQRDTKRQLVVATVPSLEGYPIEEYGYKLGRAWGVGLKDVNNGAILLVAPNDRKVRVEVGYGLEPILTDALTSVIINQQILPRFKAGDMAGGVVVGADALEAQLRASPEEAQARLEAAIKEFDASQPRQRRSGGGGIPLGLVFWGMVALFVFLSLARRGGAKGQRYRGGGGSGLGSVILWNVAANIASAALHNRDDDDWGGGGGWGGGSGGGGWGGGGFSGGGGGSFGGGGASGSW</sequence>
<gene>
    <name evidence="4" type="ORF">SPDO_02790</name>
</gene>
<dbReference type="OrthoDB" id="9810918at2"/>
<feature type="domain" description="TPM" evidence="3">
    <location>
        <begin position="55"/>
        <end position="178"/>
    </location>
</feature>
<dbReference type="AlphaFoldDB" id="A0A245ZUI7"/>
<reference evidence="4 5" key="1">
    <citation type="submission" date="2017-03" db="EMBL/GenBank/DDBJ databases">
        <title>Genome sequence of Sphingomonas dokdonensis DSM 21029.</title>
        <authorList>
            <person name="Poehlein A."/>
            <person name="Wuebbeler J.H."/>
            <person name="Steinbuechel A."/>
            <person name="Daniel R."/>
        </authorList>
    </citation>
    <scope>NUCLEOTIDE SEQUENCE [LARGE SCALE GENOMIC DNA]</scope>
    <source>
        <strain evidence="4 5">DSM 21029</strain>
    </source>
</reference>
<keyword evidence="5" id="KW-1185">Reference proteome</keyword>
<dbReference type="RefSeq" id="WP_088365670.1">
    <property type="nucleotide sequence ID" value="NZ_NBBI01000001.1"/>
</dbReference>
<comment type="caution">
    <text evidence="4">The sequence shown here is derived from an EMBL/GenBank/DDBJ whole genome shotgun (WGS) entry which is preliminary data.</text>
</comment>
<evidence type="ECO:0000259" key="3">
    <source>
        <dbReference type="Pfam" id="PF04536"/>
    </source>
</evidence>
<dbReference type="Proteomes" id="UP000197290">
    <property type="component" value="Unassembled WGS sequence"/>
</dbReference>
<name>A0A245ZUI7_9SPHN</name>
<keyword evidence="2" id="KW-1133">Transmembrane helix</keyword>
<evidence type="ECO:0000313" key="4">
    <source>
        <dbReference type="EMBL" id="OWK33402.1"/>
    </source>
</evidence>
<evidence type="ECO:0000256" key="2">
    <source>
        <dbReference type="SAM" id="Phobius"/>
    </source>
</evidence>
<evidence type="ECO:0000256" key="1">
    <source>
        <dbReference type="SAM" id="MobiDB-lite"/>
    </source>
</evidence>
<dbReference type="EMBL" id="NBBI01000001">
    <property type="protein sequence ID" value="OWK33402.1"/>
    <property type="molecule type" value="Genomic_DNA"/>
</dbReference>
<feature type="region of interest" description="Disordered" evidence="1">
    <location>
        <begin position="276"/>
        <end position="296"/>
    </location>
</feature>
<keyword evidence="2" id="KW-0472">Membrane</keyword>
<dbReference type="InterPro" id="IPR007621">
    <property type="entry name" value="TPM_dom"/>
</dbReference>
<feature type="transmembrane region" description="Helical" evidence="2">
    <location>
        <begin position="211"/>
        <end position="232"/>
    </location>
</feature>
<dbReference type="Gene3D" id="3.10.310.50">
    <property type="match status" value="1"/>
</dbReference>
<dbReference type="PANTHER" id="PTHR30373">
    <property type="entry name" value="UPF0603 PROTEIN YGCG"/>
    <property type="match status" value="1"/>
</dbReference>
<dbReference type="Pfam" id="PF04536">
    <property type="entry name" value="TPM_phosphatase"/>
    <property type="match status" value="1"/>
</dbReference>
<keyword evidence="2" id="KW-0812">Transmembrane</keyword>
<protein>
    <recommendedName>
        <fullName evidence="3">TPM domain-containing protein</fullName>
    </recommendedName>
</protein>
<proteinExistence type="predicted"/>
<accession>A0A245ZUI7</accession>